<evidence type="ECO:0000256" key="1">
    <source>
        <dbReference type="SAM" id="Phobius"/>
    </source>
</evidence>
<keyword evidence="1" id="KW-0812">Transmembrane</keyword>
<evidence type="ECO:0000313" key="3">
    <source>
        <dbReference type="Proteomes" id="UP000467305"/>
    </source>
</evidence>
<organism evidence="2 3">
    <name type="scientific">Tenacibaculum aiptasiae</name>
    <dbReference type="NCBI Taxonomy" id="426481"/>
    <lineage>
        <taxon>Bacteria</taxon>
        <taxon>Pseudomonadati</taxon>
        <taxon>Bacteroidota</taxon>
        <taxon>Flavobacteriia</taxon>
        <taxon>Flavobacteriales</taxon>
        <taxon>Flavobacteriaceae</taxon>
        <taxon>Tenacibaculum</taxon>
    </lineage>
</organism>
<sequence>MDIDKYKKTIQSGIWIGTILLIAPSYLLPFFFELGGVIIALFCTGIGLYIWTKRKETECQISIFNIIGSVIFTVILISLIVVGLI</sequence>
<accession>A0A7J5AMI1</accession>
<keyword evidence="1" id="KW-1133">Transmembrane helix</keyword>
<feature type="transmembrane region" description="Helical" evidence="1">
    <location>
        <begin position="12"/>
        <end position="28"/>
    </location>
</feature>
<proteinExistence type="predicted"/>
<gene>
    <name evidence="2" type="ORF">F7018_06865</name>
</gene>
<feature type="transmembrane region" description="Helical" evidence="1">
    <location>
        <begin position="63"/>
        <end position="84"/>
    </location>
</feature>
<dbReference type="Proteomes" id="UP000467305">
    <property type="component" value="Unassembled WGS sequence"/>
</dbReference>
<dbReference type="EMBL" id="WAAU01000011">
    <property type="protein sequence ID" value="KAB1158821.1"/>
    <property type="molecule type" value="Genomic_DNA"/>
</dbReference>
<reference evidence="2 3" key="1">
    <citation type="submission" date="2019-09" db="EMBL/GenBank/DDBJ databases">
        <authorList>
            <person name="Cao W.R."/>
        </authorList>
    </citation>
    <scope>NUCLEOTIDE SEQUENCE [LARGE SCALE GENOMIC DNA]</scope>
    <source>
        <strain evidence="3">a4</strain>
    </source>
</reference>
<evidence type="ECO:0000313" key="2">
    <source>
        <dbReference type="EMBL" id="KAB1158821.1"/>
    </source>
</evidence>
<dbReference type="AlphaFoldDB" id="A0A7J5AMI1"/>
<name>A0A7J5AMI1_9FLAO</name>
<protein>
    <submittedName>
        <fullName evidence="2">Uncharacterized protein</fullName>
    </submittedName>
</protein>
<keyword evidence="1" id="KW-0472">Membrane</keyword>
<keyword evidence="3" id="KW-1185">Reference proteome</keyword>
<dbReference type="OrthoDB" id="894134at2"/>
<feature type="transmembrane region" description="Helical" evidence="1">
    <location>
        <begin position="34"/>
        <end position="51"/>
    </location>
</feature>
<comment type="caution">
    <text evidence="2">The sequence shown here is derived from an EMBL/GenBank/DDBJ whole genome shotgun (WGS) entry which is preliminary data.</text>
</comment>